<dbReference type="HOGENOM" id="CLU_1987013_0_0_1"/>
<keyword evidence="2" id="KW-0812">Transmembrane</keyword>
<evidence type="ECO:0000256" key="1">
    <source>
        <dbReference type="SAM" id="MobiDB-lite"/>
    </source>
</evidence>
<proteinExistence type="predicted"/>
<dbReference type="EMBL" id="KN837146">
    <property type="protein sequence ID" value="KIJ40193.1"/>
    <property type="molecule type" value="Genomic_DNA"/>
</dbReference>
<feature type="region of interest" description="Disordered" evidence="1">
    <location>
        <begin position="1"/>
        <end position="62"/>
    </location>
</feature>
<protein>
    <submittedName>
        <fullName evidence="3">Unplaced genomic scaffold SPHSTscaffold_71, whole genome shotgun sequence</fullName>
    </submittedName>
</protein>
<keyword evidence="4" id="KW-1185">Reference proteome</keyword>
<keyword evidence="2" id="KW-0472">Membrane</keyword>
<evidence type="ECO:0000313" key="4">
    <source>
        <dbReference type="Proteomes" id="UP000054279"/>
    </source>
</evidence>
<dbReference type="Proteomes" id="UP000054279">
    <property type="component" value="Unassembled WGS sequence"/>
</dbReference>
<feature type="non-terminal residue" evidence="3">
    <location>
        <position position="126"/>
    </location>
</feature>
<dbReference type="AlphaFoldDB" id="A0A0C9UAM7"/>
<sequence>MIFTDSDPISKSRQGSSSSSANTSTVSDVDSSLTYEPPPQALTSTSSSGITHMPITTPFITPKNTQRASHRFFKASVIALGIWAVLMTMAQGVVGLAYQRGGTTIGTLPGPKESDGNIIACFPHSA</sequence>
<evidence type="ECO:0000256" key="2">
    <source>
        <dbReference type="SAM" id="Phobius"/>
    </source>
</evidence>
<feature type="compositionally biased region" description="Low complexity" evidence="1">
    <location>
        <begin position="11"/>
        <end position="32"/>
    </location>
</feature>
<organism evidence="3 4">
    <name type="scientific">Sphaerobolus stellatus (strain SS14)</name>
    <dbReference type="NCBI Taxonomy" id="990650"/>
    <lineage>
        <taxon>Eukaryota</taxon>
        <taxon>Fungi</taxon>
        <taxon>Dikarya</taxon>
        <taxon>Basidiomycota</taxon>
        <taxon>Agaricomycotina</taxon>
        <taxon>Agaricomycetes</taxon>
        <taxon>Phallomycetidae</taxon>
        <taxon>Geastrales</taxon>
        <taxon>Sphaerobolaceae</taxon>
        <taxon>Sphaerobolus</taxon>
    </lineage>
</organism>
<feature type="transmembrane region" description="Helical" evidence="2">
    <location>
        <begin position="77"/>
        <end position="98"/>
    </location>
</feature>
<keyword evidence="2" id="KW-1133">Transmembrane helix</keyword>
<accession>A0A0C9UAM7</accession>
<feature type="compositionally biased region" description="Polar residues" evidence="1">
    <location>
        <begin position="41"/>
        <end position="50"/>
    </location>
</feature>
<reference evidence="3 4" key="1">
    <citation type="submission" date="2014-06" db="EMBL/GenBank/DDBJ databases">
        <title>Evolutionary Origins and Diversification of the Mycorrhizal Mutualists.</title>
        <authorList>
            <consortium name="DOE Joint Genome Institute"/>
            <consortium name="Mycorrhizal Genomics Consortium"/>
            <person name="Kohler A."/>
            <person name="Kuo A."/>
            <person name="Nagy L.G."/>
            <person name="Floudas D."/>
            <person name="Copeland A."/>
            <person name="Barry K.W."/>
            <person name="Cichocki N."/>
            <person name="Veneault-Fourrey C."/>
            <person name="LaButti K."/>
            <person name="Lindquist E.A."/>
            <person name="Lipzen A."/>
            <person name="Lundell T."/>
            <person name="Morin E."/>
            <person name="Murat C."/>
            <person name="Riley R."/>
            <person name="Ohm R."/>
            <person name="Sun H."/>
            <person name="Tunlid A."/>
            <person name="Henrissat B."/>
            <person name="Grigoriev I.V."/>
            <person name="Hibbett D.S."/>
            <person name="Martin F."/>
        </authorList>
    </citation>
    <scope>NUCLEOTIDE SEQUENCE [LARGE SCALE GENOMIC DNA]</scope>
    <source>
        <strain evidence="3 4">SS14</strain>
    </source>
</reference>
<evidence type="ECO:0000313" key="3">
    <source>
        <dbReference type="EMBL" id="KIJ40193.1"/>
    </source>
</evidence>
<name>A0A0C9UAM7_SPHS4</name>
<gene>
    <name evidence="3" type="ORF">M422DRAFT_257030</name>
</gene>